<keyword evidence="2" id="KW-0645">Protease</keyword>
<evidence type="ECO:0000256" key="12">
    <source>
        <dbReference type="PIRSR" id="PIRSR621190-1"/>
    </source>
</evidence>
<dbReference type="GO" id="GO:0004222">
    <property type="term" value="F:metalloendopeptidase activity"/>
    <property type="evidence" value="ECO:0007669"/>
    <property type="project" value="InterPro"/>
</dbReference>
<feature type="binding site" evidence="13">
    <location>
        <position position="276"/>
    </location>
    <ligand>
        <name>Ca(2+)</name>
        <dbReference type="ChEBI" id="CHEBI:29108"/>
        <label>3</label>
    </ligand>
</feature>
<keyword evidence="8 13" id="KW-0106">Calcium</keyword>
<evidence type="ECO:0000256" key="1">
    <source>
        <dbReference type="ARBA" id="ARBA00010370"/>
    </source>
</evidence>
<dbReference type="InterPro" id="IPR024079">
    <property type="entry name" value="MetalloPept_cat_dom_sf"/>
</dbReference>
<dbReference type="GO" id="GO:0008270">
    <property type="term" value="F:zinc ion binding"/>
    <property type="evidence" value="ECO:0007669"/>
    <property type="project" value="InterPro"/>
</dbReference>
<evidence type="ECO:0000256" key="13">
    <source>
        <dbReference type="PIRSR" id="PIRSR621190-2"/>
    </source>
</evidence>
<feature type="binding site" evidence="13">
    <location>
        <position position="463"/>
    </location>
    <ligand>
        <name>Ca(2+)</name>
        <dbReference type="ChEBI" id="CHEBI:29108"/>
        <label>5</label>
    </ligand>
</feature>
<dbReference type="GO" id="GO:0006508">
    <property type="term" value="P:proteolysis"/>
    <property type="evidence" value="ECO:0007669"/>
    <property type="project" value="UniProtKB-KW"/>
</dbReference>
<evidence type="ECO:0000256" key="14">
    <source>
        <dbReference type="PROSITE-ProRule" id="PRU01011"/>
    </source>
</evidence>
<dbReference type="Pfam" id="PF00045">
    <property type="entry name" value="Hemopexin"/>
    <property type="match status" value="2"/>
</dbReference>
<comment type="cofactor">
    <cofactor evidence="13">
        <name>Ca(2+)</name>
        <dbReference type="ChEBI" id="CHEBI:29108"/>
    </cofactor>
    <text evidence="13">Can bind about 5 Ca(2+) ions per subunit.</text>
</comment>
<dbReference type="KEGG" id="tng:GSTEN00013659G001"/>
<organism evidence="17">
    <name type="scientific">Tetraodon nigroviridis</name>
    <name type="common">Spotted green pufferfish</name>
    <name type="synonym">Chelonodon nigroviridis</name>
    <dbReference type="NCBI Taxonomy" id="99883"/>
    <lineage>
        <taxon>Eukaryota</taxon>
        <taxon>Metazoa</taxon>
        <taxon>Chordata</taxon>
        <taxon>Craniata</taxon>
        <taxon>Vertebrata</taxon>
        <taxon>Euteleostomi</taxon>
        <taxon>Actinopterygii</taxon>
        <taxon>Neopterygii</taxon>
        <taxon>Teleostei</taxon>
        <taxon>Neoteleostei</taxon>
        <taxon>Acanthomorphata</taxon>
        <taxon>Eupercaria</taxon>
        <taxon>Tetraodontiformes</taxon>
        <taxon>Tetradontoidea</taxon>
        <taxon>Tetraodontidae</taxon>
        <taxon>Tetraodon</taxon>
    </lineage>
</organism>
<dbReference type="InterPro" id="IPR000585">
    <property type="entry name" value="Hemopexin-like_dom"/>
</dbReference>
<keyword evidence="6" id="KW-0378">Hydrolase</keyword>
<dbReference type="InterPro" id="IPR018486">
    <property type="entry name" value="Hemopexin_CS"/>
</dbReference>
<dbReference type="MEROPS" id="M10.007"/>
<evidence type="ECO:0000256" key="9">
    <source>
        <dbReference type="ARBA" id="ARBA00023049"/>
    </source>
</evidence>
<dbReference type="CDD" id="cd00094">
    <property type="entry name" value="HX"/>
    <property type="match status" value="1"/>
</dbReference>
<dbReference type="Gene3D" id="3.40.390.10">
    <property type="entry name" value="Collagenase (Catalytic Domain)"/>
    <property type="match status" value="1"/>
</dbReference>
<reference evidence="17" key="1">
    <citation type="journal article" date="2004" name="Nature">
        <title>Genome duplication in the teleost fish Tetraodon nigroviridis reveals the early vertebrate proto-karyotype.</title>
        <authorList>
            <person name="Jaillon O."/>
            <person name="Aury J.-M."/>
            <person name="Brunet F."/>
            <person name="Petit J.-L."/>
            <person name="Stange-Thomann N."/>
            <person name="Mauceli E."/>
            <person name="Bouneau L."/>
            <person name="Fischer C."/>
            <person name="Ozouf-Costaz C."/>
            <person name="Bernot A."/>
            <person name="Nicaud S."/>
            <person name="Jaffe D."/>
            <person name="Fisher S."/>
            <person name="Lutfalla G."/>
            <person name="Dossat C."/>
            <person name="Segurens B."/>
            <person name="Dasilva C."/>
            <person name="Salanoubat M."/>
            <person name="Levy M."/>
            <person name="Boudet N."/>
            <person name="Castellano S."/>
            <person name="Anthouard V."/>
            <person name="Jubin C."/>
            <person name="Castelli V."/>
            <person name="Katinka M."/>
            <person name="Vacherie B."/>
            <person name="Biemont C."/>
            <person name="Skalli Z."/>
            <person name="Cattolico L."/>
            <person name="Poulain J."/>
            <person name="De Berardinis V."/>
            <person name="Cruaud C."/>
            <person name="Duprat S."/>
            <person name="Brottier P."/>
            <person name="Coutanceau J.-P."/>
            <person name="Gouzy J."/>
            <person name="Parra G."/>
            <person name="Lardier G."/>
            <person name="Chapple C."/>
            <person name="McKernan K.J."/>
            <person name="McEwan P."/>
            <person name="Bosak S."/>
            <person name="Kellis M."/>
            <person name="Volff J.-N."/>
            <person name="Guigo R."/>
            <person name="Zody M.C."/>
            <person name="Mesirov J."/>
            <person name="Lindblad-Toh K."/>
            <person name="Birren B."/>
            <person name="Nusbaum C."/>
            <person name="Kahn D."/>
            <person name="Robinson-Rechavi M."/>
            <person name="Laudet V."/>
            <person name="Schachter V."/>
            <person name="Quetier F."/>
            <person name="Saurin W."/>
            <person name="Scarpelli C."/>
            <person name="Wincker P."/>
            <person name="Lander E.S."/>
            <person name="Weissenbach J."/>
            <person name="Roest Crollius H."/>
        </authorList>
    </citation>
    <scope>NUCLEOTIDE SEQUENCE [LARGE SCALE GENOMIC DNA]</scope>
</reference>
<dbReference type="GO" id="GO:0030574">
    <property type="term" value="P:collagen catabolic process"/>
    <property type="evidence" value="ECO:0007669"/>
    <property type="project" value="TreeGrafter"/>
</dbReference>
<dbReference type="SMART" id="SM00235">
    <property type="entry name" value="ZnMc"/>
    <property type="match status" value="1"/>
</dbReference>
<keyword evidence="10" id="KW-0865">Zymogen</keyword>
<dbReference type="GO" id="GO:0005615">
    <property type="term" value="C:extracellular space"/>
    <property type="evidence" value="ECO:0007669"/>
    <property type="project" value="TreeGrafter"/>
</dbReference>
<dbReference type="InterPro" id="IPR036375">
    <property type="entry name" value="Hemopexin-like_dom_sf"/>
</dbReference>
<dbReference type="InterPro" id="IPR018487">
    <property type="entry name" value="Hemopexin-like_repeat"/>
</dbReference>
<evidence type="ECO:0000256" key="8">
    <source>
        <dbReference type="ARBA" id="ARBA00022837"/>
    </source>
</evidence>
<dbReference type="InterPro" id="IPR001818">
    <property type="entry name" value="Pept_M10_metallopeptidase"/>
</dbReference>
<evidence type="ECO:0000256" key="5">
    <source>
        <dbReference type="ARBA" id="ARBA00022737"/>
    </source>
</evidence>
<accession>Q4SS14</accession>
<comment type="caution">
    <text evidence="17">The sequence shown here is derived from an EMBL/GenBank/DDBJ whole genome shotgun (WGS) entry which is preliminary data.</text>
</comment>
<feature type="repeat" description="Hemopexin" evidence="14">
    <location>
        <begin position="457"/>
        <end position="506"/>
    </location>
</feature>
<keyword evidence="4" id="KW-0732">Signal</keyword>
<dbReference type="AlphaFoldDB" id="Q4SS14"/>
<comment type="similarity">
    <text evidence="1">Belongs to the peptidase M10A family.</text>
</comment>
<keyword evidence="11" id="KW-1015">Disulfide bond</keyword>
<dbReference type="OrthoDB" id="65569at2759"/>
<evidence type="ECO:0000256" key="2">
    <source>
        <dbReference type="ARBA" id="ARBA00022670"/>
    </source>
</evidence>
<feature type="domain" description="Peptidase metallopeptidase" evidence="16">
    <location>
        <begin position="177"/>
        <end position="341"/>
    </location>
</feature>
<dbReference type="EMBL" id="CAAE01014484">
    <property type="protein sequence ID" value="CAF96568.1"/>
    <property type="molecule type" value="Genomic_DNA"/>
</dbReference>
<evidence type="ECO:0000256" key="3">
    <source>
        <dbReference type="ARBA" id="ARBA00022723"/>
    </source>
</evidence>
<keyword evidence="3 13" id="KW-0479">Metal-binding</keyword>
<feature type="binding site" evidence="13">
    <location>
        <position position="307"/>
    </location>
    <ligand>
        <name>Zn(2+)</name>
        <dbReference type="ChEBI" id="CHEBI:29105"/>
        <label>2</label>
        <note>catalytic</note>
    </ligand>
</feature>
<keyword evidence="7 13" id="KW-0862">Zinc</keyword>
<evidence type="ECO:0000256" key="11">
    <source>
        <dbReference type="ARBA" id="ARBA00023157"/>
    </source>
</evidence>
<feature type="region of interest" description="Disordered" evidence="15">
    <location>
        <begin position="1"/>
        <end position="70"/>
    </location>
</feature>
<feature type="binding site" evidence="13">
    <location>
        <position position="274"/>
    </location>
    <ligand>
        <name>Zn(2+)</name>
        <dbReference type="ChEBI" id="CHEBI:29105"/>
        <label>1</label>
    </ligand>
</feature>
<feature type="region of interest" description="Disordered" evidence="15">
    <location>
        <begin position="86"/>
        <end position="114"/>
    </location>
</feature>
<evidence type="ECO:0000313" key="17">
    <source>
        <dbReference type="EMBL" id="CAF96568.1"/>
    </source>
</evidence>
<keyword evidence="5" id="KW-0677">Repeat</keyword>
<evidence type="ECO:0000256" key="15">
    <source>
        <dbReference type="SAM" id="MobiDB-lite"/>
    </source>
</evidence>
<dbReference type="SUPFAM" id="SSF55486">
    <property type="entry name" value="Metalloproteases ('zincins'), catalytic domain"/>
    <property type="match status" value="1"/>
</dbReference>
<dbReference type="InterPro" id="IPR021190">
    <property type="entry name" value="Pept_M10A"/>
</dbReference>
<feature type="binding site" evidence="13">
    <location>
        <position position="230"/>
    </location>
    <ligand>
        <name>Ca(2+)</name>
        <dbReference type="ChEBI" id="CHEBI:29108"/>
        <label>2</label>
    </ligand>
</feature>
<dbReference type="PRINTS" id="PR00138">
    <property type="entry name" value="MATRIXIN"/>
</dbReference>
<dbReference type="Gene3D" id="2.110.10.10">
    <property type="entry name" value="Hemopexin-like domain"/>
    <property type="match status" value="1"/>
</dbReference>
<keyword evidence="9" id="KW-0482">Metalloprotease</keyword>
<evidence type="ECO:0000259" key="16">
    <source>
        <dbReference type="SMART" id="SM00235"/>
    </source>
</evidence>
<dbReference type="PANTHER" id="PTHR10201">
    <property type="entry name" value="MATRIX METALLOPROTEINASE"/>
    <property type="match status" value="1"/>
</dbReference>
<dbReference type="InterPro" id="IPR033739">
    <property type="entry name" value="M10A_MMP"/>
</dbReference>
<evidence type="ECO:0000256" key="4">
    <source>
        <dbReference type="ARBA" id="ARBA00022729"/>
    </source>
</evidence>
<dbReference type="SUPFAM" id="SSF50923">
    <property type="entry name" value="Hemopexin-like domain"/>
    <property type="match status" value="1"/>
</dbReference>
<protein>
    <submittedName>
        <fullName evidence="17">(spotted green pufferfish) hypothetical protein</fullName>
    </submittedName>
</protein>
<feature type="active site" evidence="12">
    <location>
        <position position="298"/>
    </location>
</feature>
<dbReference type="InterPro" id="IPR006026">
    <property type="entry name" value="Peptidase_Metallo"/>
</dbReference>
<evidence type="ECO:0000256" key="10">
    <source>
        <dbReference type="ARBA" id="ARBA00023145"/>
    </source>
</evidence>
<feature type="binding site" evidence="13">
    <location>
        <position position="315"/>
    </location>
    <ligand>
        <name>Zn(2+)</name>
        <dbReference type="ChEBI" id="CHEBI:29105"/>
        <label>2</label>
        <note>catalytic</note>
    </ligand>
</feature>
<feature type="binding site" evidence="13">
    <location>
        <position position="261"/>
    </location>
    <ligand>
        <name>Zn(2+)</name>
        <dbReference type="ChEBI" id="CHEBI:29105"/>
        <label>1</label>
    </ligand>
</feature>
<feature type="binding site" evidence="13">
    <location>
        <position position="301"/>
    </location>
    <ligand>
        <name>Zn(2+)</name>
        <dbReference type="ChEBI" id="CHEBI:29105"/>
        <label>2</label>
        <note>catalytic</note>
    </ligand>
</feature>
<feature type="binding site" description="in inhibited form" evidence="13">
    <location>
        <position position="145"/>
    </location>
    <ligand>
        <name>Zn(2+)</name>
        <dbReference type="ChEBI" id="CHEBI:29105"/>
        <label>2</label>
        <note>catalytic</note>
    </ligand>
</feature>
<gene>
    <name evidence="17" type="ORF">GSTENG00013659001</name>
</gene>
<sequence length="560" mass="62638">MAPPAHWSFSPFYPDNRRRCAQPGRDTTSARPLAPAGVRRGKGEKSSSFEEAGALLGRPGRPAPDQGPHWNCLGTSTAVVELRSANNHKPPDNHIPVGRGRSCRGPAGGQKETGLGLEKRVWPEAEPRPLLGSKTTRDVWRRPRCGVPDHPAVTESELKLRRERLGRERRRKRFSVFGGRWEKTDLTYKILRFPWQMSEAKVQHVLQEAFGVWSAVSPLRFREVTSDQADIIIDFNSCGSWAGTGMATAYPSTALAGILAHAFFPRTHRQGEVHFDYDEHWTVGNDLGMDLLQVAAHEFGHVLGLQHSLEPGAVMSPFYSESYPPRLSQDDVRGIQYLYGPPLTVPPQTGDTNEIDMGTSGYVWRLRERQLQQGYPALASRHWRGLPRHVDAAYEDASGNICSSKTFLLGSPRWSPACLAAALKLLLVDLPGDQYWVFDAERQIRGPDLVWSLGLPVSNIQAALKWHQNGVEKAYLLKSASYWSLDPQQSRVDDFYPHSMWEWEGVPGHVDAAFQDRQGYANFLSGLHYWRLDPATLKVLEGYPRSIGADFFGCASVLSK</sequence>
<dbReference type="PROSITE" id="PS00024">
    <property type="entry name" value="HEMOPEXIN"/>
    <property type="match status" value="1"/>
</dbReference>
<dbReference type="SMART" id="SM00120">
    <property type="entry name" value="HX"/>
    <property type="match status" value="3"/>
</dbReference>
<proteinExistence type="inferred from homology"/>
<evidence type="ECO:0000256" key="6">
    <source>
        <dbReference type="ARBA" id="ARBA00022801"/>
    </source>
</evidence>
<feature type="binding site" evidence="13">
    <location>
        <position position="279"/>
    </location>
    <ligand>
        <name>Ca(2+)</name>
        <dbReference type="ChEBI" id="CHEBI:29108"/>
        <label>1</label>
    </ligand>
</feature>
<feature type="binding site" evidence="13">
    <location>
        <position position="511"/>
    </location>
    <ligand>
        <name>Ca(2+)</name>
        <dbReference type="ChEBI" id="CHEBI:29108"/>
        <label>4</label>
    </ligand>
</feature>
<feature type="repeat" description="Hemopexin" evidence="14">
    <location>
        <begin position="507"/>
        <end position="554"/>
    </location>
</feature>
<dbReference type="GO" id="GO:0031012">
    <property type="term" value="C:extracellular matrix"/>
    <property type="evidence" value="ECO:0007669"/>
    <property type="project" value="InterPro"/>
</dbReference>
<dbReference type="Pfam" id="PF00413">
    <property type="entry name" value="Peptidase_M10"/>
    <property type="match status" value="1"/>
</dbReference>
<dbReference type="PROSITE" id="PS51642">
    <property type="entry name" value="HEMOPEXIN_2"/>
    <property type="match status" value="2"/>
</dbReference>
<name>Q4SS14_TETNG</name>
<feature type="binding site" evidence="13">
    <location>
        <position position="279"/>
    </location>
    <ligand>
        <name>Ca(2+)</name>
        <dbReference type="ChEBI" id="CHEBI:29108"/>
        <label>3</label>
    </ligand>
</feature>
<dbReference type="GO" id="GO:0030198">
    <property type="term" value="P:extracellular matrix organization"/>
    <property type="evidence" value="ECO:0007669"/>
    <property type="project" value="TreeGrafter"/>
</dbReference>
<dbReference type="PANTHER" id="PTHR10201:SF20">
    <property type="entry name" value="STROMELYSIN-3"/>
    <property type="match status" value="1"/>
</dbReference>
<comment type="cofactor">
    <cofactor evidence="13">
        <name>Zn(2+)</name>
        <dbReference type="ChEBI" id="CHEBI:29105"/>
    </cofactor>
    <text evidence="13">Binds 2 Zn(2+) ions per subunit.</text>
</comment>
<dbReference type="CDD" id="cd04278">
    <property type="entry name" value="ZnMc_MMP"/>
    <property type="match status" value="1"/>
</dbReference>
<feature type="binding site" evidence="13">
    <location>
        <position position="297"/>
    </location>
    <ligand>
        <name>Zn(2+)</name>
        <dbReference type="ChEBI" id="CHEBI:29105"/>
        <label>2</label>
        <note>catalytic</note>
    </ligand>
</feature>
<reference evidence="17" key="2">
    <citation type="submission" date="2004-02" db="EMBL/GenBank/DDBJ databases">
        <authorList>
            <consortium name="Genoscope"/>
            <consortium name="Whitehead Institute Centre for Genome Research"/>
        </authorList>
    </citation>
    <scope>NUCLEOTIDE SEQUENCE</scope>
</reference>
<evidence type="ECO:0000256" key="7">
    <source>
        <dbReference type="ARBA" id="ARBA00022833"/>
    </source>
</evidence>